<gene>
    <name evidence="1" type="ORF">JQC93_17615</name>
</gene>
<reference evidence="1 2" key="1">
    <citation type="submission" date="2021-02" db="EMBL/GenBank/DDBJ databases">
        <authorList>
            <person name="Park J.-S."/>
        </authorList>
    </citation>
    <scope>NUCLEOTIDE SEQUENCE [LARGE SCALE GENOMIC DNA]</scope>
    <source>
        <strain evidence="1 2">188UL20-2</strain>
    </source>
</reference>
<evidence type="ECO:0000313" key="2">
    <source>
        <dbReference type="Proteomes" id="UP000809621"/>
    </source>
</evidence>
<protein>
    <submittedName>
        <fullName evidence="1">Uncharacterized protein</fullName>
    </submittedName>
</protein>
<organism evidence="1 2">
    <name type="scientific">Vibrio ulleungensis</name>
    <dbReference type="NCBI Taxonomy" id="2807619"/>
    <lineage>
        <taxon>Bacteria</taxon>
        <taxon>Pseudomonadati</taxon>
        <taxon>Pseudomonadota</taxon>
        <taxon>Gammaproteobacteria</taxon>
        <taxon>Vibrionales</taxon>
        <taxon>Vibrionaceae</taxon>
        <taxon>Vibrio</taxon>
    </lineage>
</organism>
<keyword evidence="2" id="KW-1185">Reference proteome</keyword>
<accession>A0ABS2HL46</accession>
<dbReference type="EMBL" id="JAFEUM010000009">
    <property type="protein sequence ID" value="MBM7038215.1"/>
    <property type="molecule type" value="Genomic_DNA"/>
</dbReference>
<dbReference type="RefSeq" id="WP_205159685.1">
    <property type="nucleotide sequence ID" value="NZ_JAFEUM010000009.1"/>
</dbReference>
<sequence length="66" mass="7288">MTESSACAQGGILCKKPESCLTELNFQSAMKDVNGILLSSLHSQYSKIITFIEGTVRYRRKSVFNG</sequence>
<proteinExistence type="predicted"/>
<evidence type="ECO:0000313" key="1">
    <source>
        <dbReference type="EMBL" id="MBM7038215.1"/>
    </source>
</evidence>
<comment type="caution">
    <text evidence="1">The sequence shown here is derived from an EMBL/GenBank/DDBJ whole genome shotgun (WGS) entry which is preliminary data.</text>
</comment>
<dbReference type="Proteomes" id="UP000809621">
    <property type="component" value="Unassembled WGS sequence"/>
</dbReference>
<name>A0ABS2HL46_9VIBR</name>